<comment type="caution">
    <text evidence="1">The sequence shown here is derived from an EMBL/GenBank/DDBJ whole genome shotgun (WGS) entry which is preliminary data.</text>
</comment>
<protein>
    <recommendedName>
        <fullName evidence="3">F-box domain-containing protein</fullName>
    </recommendedName>
</protein>
<evidence type="ECO:0000313" key="2">
    <source>
        <dbReference type="Proteomes" id="UP001215598"/>
    </source>
</evidence>
<gene>
    <name evidence="1" type="ORF">B0H16DRAFT_1563008</name>
</gene>
<organism evidence="1 2">
    <name type="scientific">Mycena metata</name>
    <dbReference type="NCBI Taxonomy" id="1033252"/>
    <lineage>
        <taxon>Eukaryota</taxon>
        <taxon>Fungi</taxon>
        <taxon>Dikarya</taxon>
        <taxon>Basidiomycota</taxon>
        <taxon>Agaricomycotina</taxon>
        <taxon>Agaricomycetes</taxon>
        <taxon>Agaricomycetidae</taxon>
        <taxon>Agaricales</taxon>
        <taxon>Marasmiineae</taxon>
        <taxon>Mycenaceae</taxon>
        <taxon>Mycena</taxon>
    </lineage>
</organism>
<dbReference type="EMBL" id="JARKIB010000094">
    <property type="protein sequence ID" value="KAJ7742570.1"/>
    <property type="molecule type" value="Genomic_DNA"/>
</dbReference>
<evidence type="ECO:0008006" key="3">
    <source>
        <dbReference type="Google" id="ProtNLM"/>
    </source>
</evidence>
<keyword evidence="2" id="KW-1185">Reference proteome</keyword>
<dbReference type="AlphaFoldDB" id="A0AAD7IIC7"/>
<sequence>MISDSPFAPYLGTNYCPSDEEVLKLNAFLSTALCLPTVEAHRALLSPARRLPLDVLQEIFVACMPSHRNCVMSAQETPVLLGRICSSWRDISLSTPRLWSRLHIAEPQDRESLSLKFAQRFENIKMWLGRSGECPLSISLYSDFQNRYLYRWSLVHALLPFTSRWQHIHFTTSPAMLKAVSHLTESDVPLLQTVKFHHDYRHNTSQHEDLALRQFGLLRSTRISNFSARENYFIDQTLPLLWHRLTVLEILPSPMRLLTSEKIIPIISRCPELRVCKLGVYHDGSAEQSSSHLVRVELKHLHTLEVNCQTVEIIISRLLRRLLLPQLLSLSLRGPSYGEHSPSLASLLARWQLEDLEISSDGFSKPSLLGGLRSLPDTMKRLVIHNVVLEMHNCFLISDAALLRLITSRMESASKLKRVQVTFTREMTVDILPPLQPFIKNGLDISVVHTSTQRFPVHFSPWEGLSDPSRF</sequence>
<accession>A0AAD7IIC7</accession>
<name>A0AAD7IIC7_9AGAR</name>
<reference evidence="1" key="1">
    <citation type="submission" date="2023-03" db="EMBL/GenBank/DDBJ databases">
        <title>Massive genome expansion in bonnet fungi (Mycena s.s.) driven by repeated elements and novel gene families across ecological guilds.</title>
        <authorList>
            <consortium name="Lawrence Berkeley National Laboratory"/>
            <person name="Harder C.B."/>
            <person name="Miyauchi S."/>
            <person name="Viragh M."/>
            <person name="Kuo A."/>
            <person name="Thoen E."/>
            <person name="Andreopoulos B."/>
            <person name="Lu D."/>
            <person name="Skrede I."/>
            <person name="Drula E."/>
            <person name="Henrissat B."/>
            <person name="Morin E."/>
            <person name="Kohler A."/>
            <person name="Barry K."/>
            <person name="LaButti K."/>
            <person name="Morin E."/>
            <person name="Salamov A."/>
            <person name="Lipzen A."/>
            <person name="Mereny Z."/>
            <person name="Hegedus B."/>
            <person name="Baldrian P."/>
            <person name="Stursova M."/>
            <person name="Weitz H."/>
            <person name="Taylor A."/>
            <person name="Grigoriev I.V."/>
            <person name="Nagy L.G."/>
            <person name="Martin F."/>
            <person name="Kauserud H."/>
        </authorList>
    </citation>
    <scope>NUCLEOTIDE SEQUENCE</scope>
    <source>
        <strain evidence="1">CBHHK182m</strain>
    </source>
</reference>
<evidence type="ECO:0000313" key="1">
    <source>
        <dbReference type="EMBL" id="KAJ7742570.1"/>
    </source>
</evidence>
<dbReference type="Proteomes" id="UP001215598">
    <property type="component" value="Unassembled WGS sequence"/>
</dbReference>
<proteinExistence type="predicted"/>